<dbReference type="InterPro" id="IPR022907">
    <property type="entry name" value="VapC_family"/>
</dbReference>
<accession>A0A0S4KSR7</accession>
<keyword evidence="2 8" id="KW-1277">Toxin-antitoxin system</keyword>
<dbReference type="GO" id="GO:0004540">
    <property type="term" value="F:RNA nuclease activity"/>
    <property type="evidence" value="ECO:0007669"/>
    <property type="project" value="InterPro"/>
</dbReference>
<dbReference type="Gene3D" id="3.40.50.1010">
    <property type="entry name" value="5'-nuclease"/>
    <property type="match status" value="1"/>
</dbReference>
<dbReference type="SUPFAM" id="SSF88723">
    <property type="entry name" value="PIN domain-like"/>
    <property type="match status" value="1"/>
</dbReference>
<evidence type="ECO:0000313" key="11">
    <source>
        <dbReference type="Proteomes" id="UP000066284"/>
    </source>
</evidence>
<dbReference type="PANTHER" id="PTHR33653">
    <property type="entry name" value="RIBONUCLEASE VAPC2"/>
    <property type="match status" value="1"/>
</dbReference>
<evidence type="ECO:0000256" key="8">
    <source>
        <dbReference type="HAMAP-Rule" id="MF_00265"/>
    </source>
</evidence>
<dbReference type="EMBL" id="LN885086">
    <property type="protein sequence ID" value="CUQ66320.1"/>
    <property type="molecule type" value="Genomic_DNA"/>
</dbReference>
<keyword evidence="8" id="KW-0800">Toxin</keyword>
<keyword evidence="6 8" id="KW-0460">Magnesium</keyword>
<comment type="cofactor">
    <cofactor evidence="1 8">
        <name>Mg(2+)</name>
        <dbReference type="ChEBI" id="CHEBI:18420"/>
    </cofactor>
</comment>
<evidence type="ECO:0000313" key="10">
    <source>
        <dbReference type="EMBL" id="CUQ66320.1"/>
    </source>
</evidence>
<dbReference type="InterPro" id="IPR002716">
    <property type="entry name" value="PIN_dom"/>
</dbReference>
<evidence type="ECO:0000256" key="7">
    <source>
        <dbReference type="ARBA" id="ARBA00038093"/>
    </source>
</evidence>
<dbReference type="GO" id="GO:0090729">
    <property type="term" value="F:toxin activity"/>
    <property type="evidence" value="ECO:0007669"/>
    <property type="project" value="UniProtKB-KW"/>
</dbReference>
<dbReference type="RefSeq" id="WP_062484296.1">
    <property type="nucleotide sequence ID" value="NZ_LN885086.1"/>
</dbReference>
<feature type="domain" description="PIN" evidence="9">
    <location>
        <begin position="6"/>
        <end position="115"/>
    </location>
</feature>
<organism evidence="10 11">
    <name type="scientific">Candidatus Nitrospira inopinata</name>
    <dbReference type="NCBI Taxonomy" id="1715989"/>
    <lineage>
        <taxon>Bacteria</taxon>
        <taxon>Pseudomonadati</taxon>
        <taxon>Nitrospirota</taxon>
        <taxon>Nitrospiria</taxon>
        <taxon>Nitrospirales</taxon>
        <taxon>Nitrospiraceae</taxon>
        <taxon>Nitrospira</taxon>
    </lineage>
</organism>
<dbReference type="STRING" id="1715989.NITINOP_1345"/>
<keyword evidence="3 8" id="KW-0540">Nuclease</keyword>
<gene>
    <name evidence="8" type="primary">vapC</name>
    <name evidence="10" type="ORF">NITINOP_1345</name>
</gene>
<dbReference type="HAMAP" id="MF_00265">
    <property type="entry name" value="VapC_Nob1"/>
    <property type="match status" value="1"/>
</dbReference>
<evidence type="ECO:0000256" key="6">
    <source>
        <dbReference type="ARBA" id="ARBA00022842"/>
    </source>
</evidence>
<evidence type="ECO:0000256" key="4">
    <source>
        <dbReference type="ARBA" id="ARBA00022723"/>
    </source>
</evidence>
<dbReference type="OrthoDB" id="9813509at2"/>
<keyword evidence="11" id="KW-1185">Reference proteome</keyword>
<dbReference type="KEGG" id="nio:NITINOP_1345"/>
<comment type="similarity">
    <text evidence="7 8">Belongs to the PINc/VapC protein family.</text>
</comment>
<dbReference type="InterPro" id="IPR050556">
    <property type="entry name" value="Type_II_TA_system_RNase"/>
</dbReference>
<dbReference type="PANTHER" id="PTHR33653:SF1">
    <property type="entry name" value="RIBONUCLEASE VAPC2"/>
    <property type="match status" value="1"/>
</dbReference>
<dbReference type="Pfam" id="PF01850">
    <property type="entry name" value="PIN"/>
    <property type="match status" value="1"/>
</dbReference>
<comment type="function">
    <text evidence="8">Toxic component of a toxin-antitoxin (TA) system. An RNase.</text>
</comment>
<evidence type="ECO:0000256" key="3">
    <source>
        <dbReference type="ARBA" id="ARBA00022722"/>
    </source>
</evidence>
<dbReference type="EC" id="3.1.-.-" evidence="8"/>
<keyword evidence="4 8" id="KW-0479">Metal-binding</keyword>
<dbReference type="Proteomes" id="UP000066284">
    <property type="component" value="Chromosome 1"/>
</dbReference>
<keyword evidence="5 8" id="KW-0378">Hydrolase</keyword>
<dbReference type="AlphaFoldDB" id="A0A0S4KSR7"/>
<evidence type="ECO:0000256" key="2">
    <source>
        <dbReference type="ARBA" id="ARBA00022649"/>
    </source>
</evidence>
<sequence length="124" mass="14294">MAKISVLVDTDLFIDYFNTGRFSTLFDSPRFIVYYSIITRKELLTKPGLRDTERAAIEAELRRCRLVPLSDAIASRYSHLRRRHPALEKGDALIAATALVKRLPLLTRNTRHYRMVQGINLFGE</sequence>
<protein>
    <recommendedName>
        <fullName evidence="8">Ribonuclease VapC</fullName>
        <shortName evidence="8">RNase VapC</shortName>
        <ecNumber evidence="8">3.1.-.-</ecNumber>
    </recommendedName>
    <alternativeName>
        <fullName evidence="8">Toxin VapC</fullName>
    </alternativeName>
</protein>
<dbReference type="InterPro" id="IPR029060">
    <property type="entry name" value="PIN-like_dom_sf"/>
</dbReference>
<dbReference type="GO" id="GO:0000287">
    <property type="term" value="F:magnesium ion binding"/>
    <property type="evidence" value="ECO:0007669"/>
    <property type="project" value="UniProtKB-UniRule"/>
</dbReference>
<feature type="binding site" evidence="8">
    <location>
        <position position="9"/>
    </location>
    <ligand>
        <name>Mg(2+)</name>
        <dbReference type="ChEBI" id="CHEBI:18420"/>
    </ligand>
</feature>
<evidence type="ECO:0000256" key="1">
    <source>
        <dbReference type="ARBA" id="ARBA00001946"/>
    </source>
</evidence>
<dbReference type="GO" id="GO:0016787">
    <property type="term" value="F:hydrolase activity"/>
    <property type="evidence" value="ECO:0007669"/>
    <property type="project" value="UniProtKB-KW"/>
</dbReference>
<feature type="binding site" evidence="8">
    <location>
        <position position="91"/>
    </location>
    <ligand>
        <name>Mg(2+)</name>
        <dbReference type="ChEBI" id="CHEBI:18420"/>
    </ligand>
</feature>
<evidence type="ECO:0000259" key="9">
    <source>
        <dbReference type="Pfam" id="PF01850"/>
    </source>
</evidence>
<proteinExistence type="inferred from homology"/>
<evidence type="ECO:0000256" key="5">
    <source>
        <dbReference type="ARBA" id="ARBA00022801"/>
    </source>
</evidence>
<reference evidence="11" key="1">
    <citation type="submission" date="2015-09" db="EMBL/GenBank/DDBJ databases">
        <authorList>
            <person name="Daims H."/>
        </authorList>
    </citation>
    <scope>NUCLEOTIDE SEQUENCE [LARGE SCALE GENOMIC DNA]</scope>
</reference>
<name>A0A0S4KSR7_9BACT</name>